<evidence type="ECO:0000313" key="2">
    <source>
        <dbReference type="EMBL" id="PIB77608.1"/>
    </source>
</evidence>
<keyword evidence="3" id="KW-1185">Reference proteome</keyword>
<comment type="caution">
    <text evidence="2">The sequence shown here is derived from an EMBL/GenBank/DDBJ whole genome shotgun (WGS) entry which is preliminary data.</text>
</comment>
<feature type="transmembrane region" description="Helical" evidence="1">
    <location>
        <begin position="12"/>
        <end position="34"/>
    </location>
</feature>
<feature type="transmembrane region" description="Helical" evidence="1">
    <location>
        <begin position="54"/>
        <end position="72"/>
    </location>
</feature>
<dbReference type="Proteomes" id="UP000230551">
    <property type="component" value="Unassembled WGS sequence"/>
</dbReference>
<gene>
    <name evidence="2" type="ORF">CQY22_001305</name>
</gene>
<proteinExistence type="predicted"/>
<keyword evidence="1" id="KW-1133">Transmembrane helix</keyword>
<name>A0A2G5PH22_9MYCO</name>
<evidence type="ECO:0000313" key="3">
    <source>
        <dbReference type="Proteomes" id="UP000230551"/>
    </source>
</evidence>
<keyword evidence="1" id="KW-0472">Membrane</keyword>
<sequence length="99" mass="10219">MESVLTARRWLARVAAIVALTAAVAAGWLIWQALNSSQWANDFENGTRDYRGGEGLDDVGVLFMAAVVVGCLGTGRAAVGCRIVAGIIAGGFALLALSP</sequence>
<dbReference type="RefSeq" id="WP_090588339.1">
    <property type="nucleotide sequence ID" value="NZ_CP104302.1"/>
</dbReference>
<dbReference type="AlphaFoldDB" id="A0A2G5PH22"/>
<dbReference type="EMBL" id="PDCN02000001">
    <property type="protein sequence ID" value="PIB77608.1"/>
    <property type="molecule type" value="Genomic_DNA"/>
</dbReference>
<organism evidence="2 3">
    <name type="scientific">Mycolicibacterium brumae</name>
    <dbReference type="NCBI Taxonomy" id="85968"/>
    <lineage>
        <taxon>Bacteria</taxon>
        <taxon>Bacillati</taxon>
        <taxon>Actinomycetota</taxon>
        <taxon>Actinomycetes</taxon>
        <taxon>Mycobacteriales</taxon>
        <taxon>Mycobacteriaceae</taxon>
        <taxon>Mycolicibacterium</taxon>
    </lineage>
</organism>
<evidence type="ECO:0000256" key="1">
    <source>
        <dbReference type="SAM" id="Phobius"/>
    </source>
</evidence>
<feature type="transmembrane region" description="Helical" evidence="1">
    <location>
        <begin position="79"/>
        <end position="97"/>
    </location>
</feature>
<keyword evidence="1" id="KW-0812">Transmembrane</keyword>
<accession>A0A2G5PH22</accession>
<reference evidence="2 3" key="1">
    <citation type="journal article" date="2017" name="Infect. Genet. Evol.">
        <title>The new phylogeny of the genus Mycobacterium: The old and the news.</title>
        <authorList>
            <person name="Tortoli E."/>
            <person name="Fedrizzi T."/>
            <person name="Meehan C.J."/>
            <person name="Trovato A."/>
            <person name="Grottola A."/>
            <person name="Giacobazzi E."/>
            <person name="Serpini G.F."/>
            <person name="Tagliazucchi S."/>
            <person name="Fabio A."/>
            <person name="Bettua C."/>
            <person name="Bertorelli R."/>
            <person name="Frascaro F."/>
            <person name="De Sanctis V."/>
            <person name="Pecorari M."/>
            <person name="Jousson O."/>
            <person name="Segata N."/>
            <person name="Cirillo D.M."/>
        </authorList>
    </citation>
    <scope>NUCLEOTIDE SEQUENCE [LARGE SCALE GENOMIC DNA]</scope>
    <source>
        <strain evidence="2 3">CIP1034565</strain>
    </source>
</reference>
<protein>
    <submittedName>
        <fullName evidence="2">Uncharacterized protein</fullName>
    </submittedName>
</protein>